<reference evidence="1 2" key="1">
    <citation type="journal article" date="2015" name="Genome Biol. Evol.">
        <title>Comparative Genomics of a Bacterivorous Green Alga Reveals Evolutionary Causalities and Consequences of Phago-Mixotrophic Mode of Nutrition.</title>
        <authorList>
            <person name="Burns J.A."/>
            <person name="Paasch A."/>
            <person name="Narechania A."/>
            <person name="Kim E."/>
        </authorList>
    </citation>
    <scope>NUCLEOTIDE SEQUENCE [LARGE SCALE GENOMIC DNA]</scope>
    <source>
        <strain evidence="1 2">PLY_AMNH</strain>
    </source>
</reference>
<comment type="caution">
    <text evidence="1">The sequence shown here is derived from an EMBL/GenBank/DDBJ whole genome shotgun (WGS) entry which is preliminary data.</text>
</comment>
<accession>A0AAE0F5J2</accession>
<gene>
    <name evidence="1" type="ORF">CYMTET_39498</name>
</gene>
<sequence>MVAYVRHLHDLAEDAEVLDLGRLKVRWNADKVAELHLTFVTSGYALTVLATSLVHLPLHCVPIGEDSFKITDLTIPRVRVYHPRQQWGGIEGRQLHVISEELRGKTIRDLEEQLRAMSGLESAIKGGRG</sequence>
<dbReference type="AlphaFoldDB" id="A0AAE0F5J2"/>
<name>A0AAE0F5J2_9CHLO</name>
<dbReference type="Proteomes" id="UP001190700">
    <property type="component" value="Unassembled WGS sequence"/>
</dbReference>
<organism evidence="1 2">
    <name type="scientific">Cymbomonas tetramitiformis</name>
    <dbReference type="NCBI Taxonomy" id="36881"/>
    <lineage>
        <taxon>Eukaryota</taxon>
        <taxon>Viridiplantae</taxon>
        <taxon>Chlorophyta</taxon>
        <taxon>Pyramimonadophyceae</taxon>
        <taxon>Pyramimonadales</taxon>
        <taxon>Pyramimonadaceae</taxon>
        <taxon>Cymbomonas</taxon>
    </lineage>
</organism>
<proteinExistence type="predicted"/>
<dbReference type="EMBL" id="LGRX02026234">
    <property type="protein sequence ID" value="KAK3251155.1"/>
    <property type="molecule type" value="Genomic_DNA"/>
</dbReference>
<evidence type="ECO:0000313" key="2">
    <source>
        <dbReference type="Proteomes" id="UP001190700"/>
    </source>
</evidence>
<protein>
    <submittedName>
        <fullName evidence="1">Uncharacterized protein</fullName>
    </submittedName>
</protein>
<keyword evidence="2" id="KW-1185">Reference proteome</keyword>
<evidence type="ECO:0000313" key="1">
    <source>
        <dbReference type="EMBL" id="KAK3251155.1"/>
    </source>
</evidence>